<comment type="caution">
    <text evidence="3">The sequence shown here is derived from an EMBL/GenBank/DDBJ whole genome shotgun (WGS) entry which is preliminary data.</text>
</comment>
<evidence type="ECO:0000256" key="1">
    <source>
        <dbReference type="ARBA" id="ARBA00001947"/>
    </source>
</evidence>
<sequence length="165" mass="17842">MLSVNRKRLVDRFIALAKIKSPSGQEEELANYLIEELRLLGLSVQRDNYGNVIAKLSGGGEPLILCAHMDTVPIGGGEDINPTIDGDFLRSDGTTILGADNKDYIAAILETIALIVEGTLPHRSLELVFTKEEEAISKGAKNLDFSLLEGKECLISDSSDPFGVI</sequence>
<dbReference type="Gene3D" id="3.40.630.10">
    <property type="entry name" value="Zn peptidases"/>
    <property type="match status" value="1"/>
</dbReference>
<dbReference type="SUPFAM" id="SSF53187">
    <property type="entry name" value="Zn-dependent exopeptidases"/>
    <property type="match status" value="1"/>
</dbReference>
<protein>
    <submittedName>
        <fullName evidence="3">Peptidase M20</fullName>
    </submittedName>
</protein>
<evidence type="ECO:0000313" key="4">
    <source>
        <dbReference type="Proteomes" id="UP000228775"/>
    </source>
</evidence>
<comment type="cofactor">
    <cofactor evidence="1">
        <name>Zn(2+)</name>
        <dbReference type="ChEBI" id="CHEBI:29105"/>
    </cofactor>
</comment>
<reference evidence="4" key="1">
    <citation type="submission" date="2017-09" db="EMBL/GenBank/DDBJ databases">
        <title>Depth-based differentiation of microbial function through sediment-hosted aquifers and enrichment of novel symbionts in the deep terrestrial subsurface.</title>
        <authorList>
            <person name="Probst A.J."/>
            <person name="Ladd B."/>
            <person name="Jarett J.K."/>
            <person name="Geller-Mcgrath D.E."/>
            <person name="Sieber C.M.K."/>
            <person name="Emerson J.B."/>
            <person name="Anantharaman K."/>
            <person name="Thomas B.C."/>
            <person name="Malmstrom R."/>
            <person name="Stieglmeier M."/>
            <person name="Klingl A."/>
            <person name="Woyke T."/>
            <person name="Ryan C.M."/>
            <person name="Banfield J.F."/>
        </authorList>
    </citation>
    <scope>NUCLEOTIDE SEQUENCE [LARGE SCALE GENOMIC DNA]</scope>
</reference>
<gene>
    <name evidence="3" type="ORF">COS76_00035</name>
</gene>
<dbReference type="PANTHER" id="PTHR42994:SF2">
    <property type="entry name" value="PEPTIDASE"/>
    <property type="match status" value="1"/>
</dbReference>
<feature type="domain" description="Peptidase M28" evidence="2">
    <location>
        <begin position="51"/>
        <end position="143"/>
    </location>
</feature>
<dbReference type="EMBL" id="PEVY01000002">
    <property type="protein sequence ID" value="PIU75560.1"/>
    <property type="molecule type" value="Genomic_DNA"/>
</dbReference>
<organism evidence="3 4">
    <name type="scientific">Candidatus Portnoybacteria bacterium CG06_land_8_20_14_3_00_39_12</name>
    <dbReference type="NCBI Taxonomy" id="1974809"/>
    <lineage>
        <taxon>Bacteria</taxon>
        <taxon>Candidatus Portnoyibacteriota</taxon>
    </lineage>
</organism>
<proteinExistence type="predicted"/>
<name>A0A2M7AY50_9BACT</name>
<feature type="non-terminal residue" evidence="3">
    <location>
        <position position="165"/>
    </location>
</feature>
<dbReference type="InterPro" id="IPR007484">
    <property type="entry name" value="Peptidase_M28"/>
</dbReference>
<dbReference type="PANTHER" id="PTHR42994">
    <property type="entry name" value="PEPTIDASE T"/>
    <property type="match status" value="1"/>
</dbReference>
<dbReference type="AlphaFoldDB" id="A0A2M7AY50"/>
<evidence type="ECO:0000259" key="2">
    <source>
        <dbReference type="Pfam" id="PF04389"/>
    </source>
</evidence>
<dbReference type="Proteomes" id="UP000228775">
    <property type="component" value="Unassembled WGS sequence"/>
</dbReference>
<accession>A0A2M7AY50</accession>
<dbReference type="Pfam" id="PF04389">
    <property type="entry name" value="Peptidase_M28"/>
    <property type="match status" value="1"/>
</dbReference>
<evidence type="ECO:0000313" key="3">
    <source>
        <dbReference type="EMBL" id="PIU75560.1"/>
    </source>
</evidence>